<organism evidence="2 3">
    <name type="scientific">Halopseudomonas yangmingensis</name>
    <dbReference type="NCBI Taxonomy" id="1720063"/>
    <lineage>
        <taxon>Bacteria</taxon>
        <taxon>Pseudomonadati</taxon>
        <taxon>Pseudomonadota</taxon>
        <taxon>Gammaproteobacteria</taxon>
        <taxon>Pseudomonadales</taxon>
        <taxon>Pseudomonadaceae</taxon>
        <taxon>Halopseudomonas</taxon>
    </lineage>
</organism>
<feature type="chain" id="PRO_5017301410" description="DnrO protein" evidence="1">
    <location>
        <begin position="29"/>
        <end position="180"/>
    </location>
</feature>
<evidence type="ECO:0008006" key="4">
    <source>
        <dbReference type="Google" id="ProtNLM"/>
    </source>
</evidence>
<evidence type="ECO:0000313" key="2">
    <source>
        <dbReference type="EMBL" id="SFM56785.1"/>
    </source>
</evidence>
<dbReference type="STRING" id="1720063.SAMN05216217_10834"/>
<dbReference type="RefSeq" id="WP_093475654.1">
    <property type="nucleotide sequence ID" value="NZ_FOUI01000008.1"/>
</dbReference>
<proteinExistence type="predicted"/>
<dbReference type="Proteomes" id="UP000243629">
    <property type="component" value="Unassembled WGS sequence"/>
</dbReference>
<feature type="signal peptide" evidence="1">
    <location>
        <begin position="1"/>
        <end position="28"/>
    </location>
</feature>
<keyword evidence="3" id="KW-1185">Reference proteome</keyword>
<accession>A0A1I4RX20</accession>
<protein>
    <recommendedName>
        <fullName evidence="4">DnrO protein</fullName>
    </recommendedName>
</protein>
<dbReference type="OrthoDB" id="6933865at2"/>
<gene>
    <name evidence="2" type="ORF">SAMN05216217_10834</name>
</gene>
<dbReference type="EMBL" id="FOUI01000008">
    <property type="protein sequence ID" value="SFM56785.1"/>
    <property type="molecule type" value="Genomic_DNA"/>
</dbReference>
<name>A0A1I4RX20_9GAMM</name>
<keyword evidence="1" id="KW-0732">Signal</keyword>
<evidence type="ECO:0000313" key="3">
    <source>
        <dbReference type="Proteomes" id="UP000243629"/>
    </source>
</evidence>
<reference evidence="3" key="1">
    <citation type="submission" date="2016-10" db="EMBL/GenBank/DDBJ databases">
        <authorList>
            <person name="Varghese N."/>
            <person name="Submissions S."/>
        </authorList>
    </citation>
    <scope>NUCLEOTIDE SEQUENCE [LARGE SCALE GENOMIC DNA]</scope>
    <source>
        <strain evidence="3">DSM 24213</strain>
    </source>
</reference>
<evidence type="ECO:0000256" key="1">
    <source>
        <dbReference type="SAM" id="SignalP"/>
    </source>
</evidence>
<dbReference type="AlphaFoldDB" id="A0A1I4RX20"/>
<sequence length="180" mass="19440">MLLRTLNLLARGTLLLGLACLPVTAVHAESGHDAHMHHSDDGAEPHPHGYTLASERLVLKLDNGQRWPIDAALHEGMMGIRAALASRLEGIQQDSLGDLEYKALGEEVTAQIATIINNCKLPADADAQLHLLIAELMRGVAMAEVSYTGADPRPGALVLLNALDKYPRYFADDDFPPLAH</sequence>